<evidence type="ECO:0000256" key="2">
    <source>
        <dbReference type="ARBA" id="ARBA00008639"/>
    </source>
</evidence>
<dbReference type="PANTHER" id="PTHR43780:SF2">
    <property type="entry name" value="1-AMINOCYCLOPROPANE-1-CARBOXYLATE DEAMINASE-RELATED"/>
    <property type="match status" value="1"/>
</dbReference>
<feature type="domain" description="Tryptophan synthase beta chain-like PALP" evidence="4">
    <location>
        <begin position="9"/>
        <end position="321"/>
    </location>
</feature>
<dbReference type="SUPFAM" id="SSF53686">
    <property type="entry name" value="Tryptophan synthase beta subunit-like PLP-dependent enzymes"/>
    <property type="match status" value="1"/>
</dbReference>
<accession>A0A0F9RQW3</accession>
<dbReference type="InterPro" id="IPR027278">
    <property type="entry name" value="ACCD_DCysDesulf"/>
</dbReference>
<dbReference type="GO" id="GO:0019148">
    <property type="term" value="F:D-cysteine desulfhydrase activity"/>
    <property type="evidence" value="ECO:0007669"/>
    <property type="project" value="TreeGrafter"/>
</dbReference>
<evidence type="ECO:0000256" key="1">
    <source>
        <dbReference type="ARBA" id="ARBA00001933"/>
    </source>
</evidence>
<organism evidence="5">
    <name type="scientific">marine sediment metagenome</name>
    <dbReference type="NCBI Taxonomy" id="412755"/>
    <lineage>
        <taxon>unclassified sequences</taxon>
        <taxon>metagenomes</taxon>
        <taxon>ecological metagenomes</taxon>
    </lineage>
</organism>
<gene>
    <name evidence="5" type="ORF">LCGC14_0865430</name>
</gene>
<comment type="cofactor">
    <cofactor evidence="1">
        <name>pyridoxal 5'-phosphate</name>
        <dbReference type="ChEBI" id="CHEBI:597326"/>
    </cofactor>
</comment>
<comment type="similarity">
    <text evidence="2">Belongs to the ACC deaminase/D-cysteine desulfhydrase family.</text>
</comment>
<reference evidence="5" key="1">
    <citation type="journal article" date="2015" name="Nature">
        <title>Complex archaea that bridge the gap between prokaryotes and eukaryotes.</title>
        <authorList>
            <person name="Spang A."/>
            <person name="Saw J.H."/>
            <person name="Jorgensen S.L."/>
            <person name="Zaremba-Niedzwiedzka K."/>
            <person name="Martijn J."/>
            <person name="Lind A.E."/>
            <person name="van Eijk R."/>
            <person name="Schleper C."/>
            <person name="Guy L."/>
            <person name="Ettema T.J."/>
        </authorList>
    </citation>
    <scope>NUCLEOTIDE SEQUENCE</scope>
</reference>
<dbReference type="Pfam" id="PF00291">
    <property type="entry name" value="PALP"/>
    <property type="match status" value="1"/>
</dbReference>
<dbReference type="PANTHER" id="PTHR43780">
    <property type="entry name" value="1-AMINOCYCLOPROPANE-1-CARBOXYLATE DEAMINASE-RELATED"/>
    <property type="match status" value="1"/>
</dbReference>
<comment type="caution">
    <text evidence="5">The sequence shown here is derived from an EMBL/GenBank/DDBJ whole genome shotgun (WGS) entry which is preliminary data.</text>
</comment>
<dbReference type="AlphaFoldDB" id="A0A0F9RQW3"/>
<dbReference type="PIRSF" id="PIRSF006278">
    <property type="entry name" value="ACCD_DCysDesulf"/>
    <property type="match status" value="1"/>
</dbReference>
<dbReference type="InterPro" id="IPR001926">
    <property type="entry name" value="TrpB-like_PALP"/>
</dbReference>
<dbReference type="Gene3D" id="3.40.50.1100">
    <property type="match status" value="2"/>
</dbReference>
<evidence type="ECO:0000256" key="3">
    <source>
        <dbReference type="ARBA" id="ARBA00022898"/>
    </source>
</evidence>
<name>A0A0F9RQW3_9ZZZZ</name>
<evidence type="ECO:0000313" key="5">
    <source>
        <dbReference type="EMBL" id="KKN27361.1"/>
    </source>
</evidence>
<dbReference type="EMBL" id="LAZR01002644">
    <property type="protein sequence ID" value="KKN27361.1"/>
    <property type="molecule type" value="Genomic_DNA"/>
</dbReference>
<evidence type="ECO:0000259" key="4">
    <source>
        <dbReference type="Pfam" id="PF00291"/>
    </source>
</evidence>
<keyword evidence="3" id="KW-0663">Pyridoxal phosphate</keyword>
<protein>
    <recommendedName>
        <fullName evidence="4">Tryptophan synthase beta chain-like PALP domain-containing protein</fullName>
    </recommendedName>
</protein>
<sequence>MLLENLPRVTLAQLPTSLQEAPRLSAALGGPRILIKRDDLIGLFLVGGNKIRELEFVMPDVKQKGADVIIMSGTSQSNYGVQLAAVAGKLGMEVILLLDKDAAPEPQGPLLLSSLYGARIEIFEAGFGQEPMVEQPLKNKRVEELVAEVRSKGRNPYVLDLNMPLAKVGYVNEIREICDQLQEQGITVQYLIVANGAGCTMGGLLVGAKHFKAPFEVIGVSILDKPEVAQGRTADRANGIASLLETDLTFNPEELTIYYDYIGEGYGIPTKECVEAIKLVARTEGILLDPVYTGKVMAGLIDLIGKGKFTSKDTVIFLHTGGVAKLFVHNKELSY</sequence>
<dbReference type="InterPro" id="IPR036052">
    <property type="entry name" value="TrpB-like_PALP_sf"/>
</dbReference>
<proteinExistence type="inferred from homology"/>